<dbReference type="OrthoDB" id="335852at2"/>
<keyword evidence="1" id="KW-0472">Membrane</keyword>
<dbReference type="InterPro" id="IPR027268">
    <property type="entry name" value="Peptidase_M4/M1_CTD_sf"/>
</dbReference>
<dbReference type="AlphaFoldDB" id="A0A2M9XHD6"/>
<sequence length="308" mass="35203">MIDGFLSTFTLWLRIGILSAFFLFVLPILSQNKKSTKTNESNFSFKLKGGEIRLAVRNETELKEWDKYAFDKTKKILDAYESYLGIPFHQASSPIFKSLPSSEKDKIRLVLKDTVFLNGTRVGGYNNVSGELGKELGIFMELGLVPPGYPALLLHELGHYYFTEPSWLSEGIVSYLPYLLSKRGYLKLDADELQSVTEEWSLGEAIPKNDPPLSKDFHLSNPSLGPWFYSKSVRTQFIIHKELGYEGYKSFLKQVASSEILSTELVFKILNKVQRKDWNKILQGWVEVGPYSAYPPNSFMKIQEIEKL</sequence>
<dbReference type="Gene3D" id="1.10.390.10">
    <property type="entry name" value="Neutral Protease Domain 2"/>
    <property type="match status" value="1"/>
</dbReference>
<comment type="caution">
    <text evidence="2">The sequence shown here is derived from an EMBL/GenBank/DDBJ whole genome shotgun (WGS) entry which is preliminary data.</text>
</comment>
<reference evidence="2 3" key="1">
    <citation type="submission" date="2017-07" db="EMBL/GenBank/DDBJ databases">
        <title>Leptospira spp. isolated from tropical soils.</title>
        <authorList>
            <person name="Thibeaux R."/>
            <person name="Iraola G."/>
            <person name="Ferres I."/>
            <person name="Bierque E."/>
            <person name="Girault D."/>
            <person name="Soupe-Gilbert M.-E."/>
            <person name="Picardeau M."/>
            <person name="Goarant C."/>
        </authorList>
    </citation>
    <scope>NUCLEOTIDE SEQUENCE [LARGE SCALE GENOMIC DNA]</scope>
    <source>
        <strain evidence="2 3">MCA1-C-A1</strain>
    </source>
</reference>
<dbReference type="EMBL" id="NPDN01000001">
    <property type="protein sequence ID" value="PJZ27098.1"/>
    <property type="molecule type" value="Genomic_DNA"/>
</dbReference>
<organism evidence="2 3">
    <name type="scientific">Leptospira hartskeerlii</name>
    <dbReference type="NCBI Taxonomy" id="2023177"/>
    <lineage>
        <taxon>Bacteria</taxon>
        <taxon>Pseudomonadati</taxon>
        <taxon>Spirochaetota</taxon>
        <taxon>Spirochaetia</taxon>
        <taxon>Leptospirales</taxon>
        <taxon>Leptospiraceae</taxon>
        <taxon>Leptospira</taxon>
    </lineage>
</organism>
<evidence type="ECO:0000256" key="1">
    <source>
        <dbReference type="SAM" id="Phobius"/>
    </source>
</evidence>
<keyword evidence="1" id="KW-0812">Transmembrane</keyword>
<dbReference type="RefSeq" id="WP_100704847.1">
    <property type="nucleotide sequence ID" value="NZ_NPDL01000004.1"/>
</dbReference>
<feature type="transmembrane region" description="Helical" evidence="1">
    <location>
        <begin position="12"/>
        <end position="29"/>
    </location>
</feature>
<accession>A0A2M9XHD6</accession>
<keyword evidence="1" id="KW-1133">Transmembrane helix</keyword>
<protein>
    <recommendedName>
        <fullName evidence="4">Peptidase MA family protein</fullName>
    </recommendedName>
</protein>
<keyword evidence="3" id="KW-1185">Reference proteome</keyword>
<evidence type="ECO:0000313" key="3">
    <source>
        <dbReference type="Proteomes" id="UP000232196"/>
    </source>
</evidence>
<gene>
    <name evidence="2" type="ORF">CH357_00600</name>
</gene>
<proteinExistence type="predicted"/>
<name>A0A2M9XHD6_9LEPT</name>
<dbReference type="SUPFAM" id="SSF55486">
    <property type="entry name" value="Metalloproteases ('zincins'), catalytic domain"/>
    <property type="match status" value="1"/>
</dbReference>
<evidence type="ECO:0008006" key="4">
    <source>
        <dbReference type="Google" id="ProtNLM"/>
    </source>
</evidence>
<evidence type="ECO:0000313" key="2">
    <source>
        <dbReference type="EMBL" id="PJZ27098.1"/>
    </source>
</evidence>
<dbReference type="Proteomes" id="UP000232196">
    <property type="component" value="Unassembled WGS sequence"/>
</dbReference>